<organism evidence="13">
    <name type="scientific">Arachis hypogaea</name>
    <name type="common">Peanut</name>
    <dbReference type="NCBI Taxonomy" id="3818"/>
    <lineage>
        <taxon>Eukaryota</taxon>
        <taxon>Viridiplantae</taxon>
        <taxon>Streptophyta</taxon>
        <taxon>Embryophyta</taxon>
        <taxon>Tracheophyta</taxon>
        <taxon>Spermatophyta</taxon>
        <taxon>Magnoliopsida</taxon>
        <taxon>eudicotyledons</taxon>
        <taxon>Gunneridae</taxon>
        <taxon>Pentapetalae</taxon>
        <taxon>rosids</taxon>
        <taxon>fabids</taxon>
        <taxon>Fabales</taxon>
        <taxon>Fabaceae</taxon>
        <taxon>Papilionoideae</taxon>
        <taxon>50 kb inversion clade</taxon>
        <taxon>dalbergioids sensu lato</taxon>
        <taxon>Dalbergieae</taxon>
        <taxon>Pterocarpus clade</taxon>
        <taxon>Arachis</taxon>
    </lineage>
</organism>
<evidence type="ECO:0000256" key="8">
    <source>
        <dbReference type="ARBA" id="ARBA00022958"/>
    </source>
</evidence>
<dbReference type="FunFam" id="1.10.520.10:FF:000003">
    <property type="entry name" value="Cytosolic ascorbate peroxidase"/>
    <property type="match status" value="1"/>
</dbReference>
<dbReference type="GO" id="GO:0020037">
    <property type="term" value="F:heme binding"/>
    <property type="evidence" value="ECO:0007669"/>
    <property type="project" value="InterPro"/>
</dbReference>
<feature type="domain" description="Plant heme peroxidase family profile" evidence="12">
    <location>
        <begin position="74"/>
        <end position="247"/>
    </location>
</feature>
<dbReference type="InterPro" id="IPR019794">
    <property type="entry name" value="Peroxidases_AS"/>
</dbReference>
<evidence type="ECO:0000313" key="13">
    <source>
        <dbReference type="EMBL" id="AAZ20282.1"/>
    </source>
</evidence>
<keyword evidence="9" id="KW-0560">Oxidoreductase</keyword>
<evidence type="ECO:0000256" key="2">
    <source>
        <dbReference type="ARBA" id="ARBA00006873"/>
    </source>
</evidence>
<dbReference type="GO" id="GO:0034599">
    <property type="term" value="P:cellular response to oxidative stress"/>
    <property type="evidence" value="ECO:0007669"/>
    <property type="project" value="InterPro"/>
</dbReference>
<dbReference type="EC" id="1.11.1.11" evidence="3"/>
<dbReference type="GO" id="GO:0000302">
    <property type="term" value="P:response to reactive oxygen species"/>
    <property type="evidence" value="ECO:0007669"/>
    <property type="project" value="TreeGrafter"/>
</dbReference>
<dbReference type="AlphaFoldDB" id="Q45W81"/>
<name>Q45W81_ARAHY</name>
<evidence type="ECO:0000256" key="5">
    <source>
        <dbReference type="ARBA" id="ARBA00022617"/>
    </source>
</evidence>
<evidence type="ECO:0000256" key="10">
    <source>
        <dbReference type="ARBA" id="ARBA00023004"/>
    </source>
</evidence>
<comment type="similarity">
    <text evidence="2">Belongs to the peroxidase family. Ascorbate peroxidase subfamily.</text>
</comment>
<proteinExistence type="evidence at transcript level"/>
<dbReference type="PeroxiBase" id="3951">
    <property type="entry name" value="AhAPx02"/>
</dbReference>
<keyword evidence="4 13" id="KW-0575">Peroxidase</keyword>
<dbReference type="InterPro" id="IPR002207">
    <property type="entry name" value="Peroxidase_I"/>
</dbReference>
<dbReference type="FunFam" id="1.10.420.10:FF:000003">
    <property type="entry name" value="L-ascorbate peroxidase, cytosolic"/>
    <property type="match status" value="1"/>
</dbReference>
<accession>Q45W81</accession>
<reference evidence="13" key="1">
    <citation type="submission" date="2005-06" db="EMBL/GenBank/DDBJ databases">
        <title>Isolation of genes encoding peanut seed protein.</title>
        <authorList>
            <person name="Yan Y.S."/>
            <person name="Wang L."/>
            <person name="Huang S.Z."/>
        </authorList>
    </citation>
    <scope>NUCLEOTIDE SEQUENCE</scope>
    <source>
        <tissue evidence="13">Seed</tissue>
    </source>
</reference>
<keyword evidence="11" id="KW-0376">Hydrogen peroxide</keyword>
<comment type="cofactor">
    <cofactor evidence="1">
        <name>heme b</name>
        <dbReference type="ChEBI" id="CHEBI:60344"/>
    </cofactor>
</comment>
<dbReference type="InterPro" id="IPR002016">
    <property type="entry name" value="Haem_peroxidase"/>
</dbReference>
<dbReference type="EMBL" id="DQ097722">
    <property type="protein sequence ID" value="AAZ20282.1"/>
    <property type="molecule type" value="mRNA"/>
</dbReference>
<dbReference type="PANTHER" id="PTHR31356">
    <property type="entry name" value="THYLAKOID LUMENAL 29 KDA PROTEIN, CHLOROPLASTIC-RELATED"/>
    <property type="match status" value="1"/>
</dbReference>
<protein>
    <recommendedName>
        <fullName evidence="3">L-ascorbate peroxidase</fullName>
        <ecNumber evidence="3">1.11.1.11</ecNumber>
    </recommendedName>
</protein>
<keyword evidence="5" id="KW-0349">Heme</keyword>
<dbReference type="InterPro" id="IPR044831">
    <property type="entry name" value="Ccp1-like"/>
</dbReference>
<dbReference type="PROSITE" id="PS00436">
    <property type="entry name" value="PEROXIDASE_2"/>
    <property type="match status" value="1"/>
</dbReference>
<sequence>MGKSYPTVSADYQKAVEKAKKKLRGFIAEKRCAPLMLRLAWHSAGTFDVATKSGGPFGTIKHPSELAHGANAGLDIAVRLLEPIKEQFPTLSYADFYQLAGVVAVEITGGPEIHSTLEERTSLSHPRRSLARCTNDHLRDVFGKAMGLSDQDIVALSGGHTLGAAHKERSGFEGPWTSNPLIFDNSYFKELLSGEKEGLLQLPSDKALLSDPVFRPLVEKYAADEDAFFADYAEAHLKLSELGFADA</sequence>
<dbReference type="GO" id="GO:0046872">
    <property type="term" value="F:metal ion binding"/>
    <property type="evidence" value="ECO:0007669"/>
    <property type="project" value="UniProtKB-KW"/>
</dbReference>
<dbReference type="CDD" id="cd00691">
    <property type="entry name" value="ascorbate_peroxidase"/>
    <property type="match status" value="1"/>
</dbReference>
<keyword evidence="6" id="KW-0479">Metal-binding</keyword>
<dbReference type="SUPFAM" id="SSF48113">
    <property type="entry name" value="Heme-dependent peroxidases"/>
    <property type="match status" value="1"/>
</dbReference>
<dbReference type="Gene3D" id="1.10.520.10">
    <property type="match status" value="1"/>
</dbReference>
<evidence type="ECO:0000256" key="9">
    <source>
        <dbReference type="ARBA" id="ARBA00023002"/>
    </source>
</evidence>
<evidence type="ECO:0000256" key="4">
    <source>
        <dbReference type="ARBA" id="ARBA00022559"/>
    </source>
</evidence>
<keyword evidence="7" id="KW-0106">Calcium</keyword>
<dbReference type="PANTHER" id="PTHR31356:SF35">
    <property type="entry name" value="L-ASCORBATE PEROXIDASE 2, CYTOSOLIC"/>
    <property type="match status" value="1"/>
</dbReference>
<evidence type="ECO:0000259" key="12">
    <source>
        <dbReference type="PROSITE" id="PS50873"/>
    </source>
</evidence>
<dbReference type="GO" id="GO:0009507">
    <property type="term" value="C:chloroplast"/>
    <property type="evidence" value="ECO:0007669"/>
    <property type="project" value="TreeGrafter"/>
</dbReference>
<evidence type="ECO:0000256" key="6">
    <source>
        <dbReference type="ARBA" id="ARBA00022723"/>
    </source>
</evidence>
<dbReference type="Pfam" id="PF00141">
    <property type="entry name" value="peroxidase"/>
    <property type="match status" value="1"/>
</dbReference>
<evidence type="ECO:0000256" key="3">
    <source>
        <dbReference type="ARBA" id="ARBA00012940"/>
    </source>
</evidence>
<dbReference type="Gene3D" id="1.10.420.10">
    <property type="entry name" value="Peroxidase, domain 2"/>
    <property type="match status" value="1"/>
</dbReference>
<dbReference type="PRINTS" id="PR00459">
    <property type="entry name" value="ASPEROXIDASE"/>
</dbReference>
<keyword evidence="10" id="KW-0408">Iron</keyword>
<evidence type="ECO:0000256" key="1">
    <source>
        <dbReference type="ARBA" id="ARBA00001970"/>
    </source>
</evidence>
<evidence type="ECO:0000256" key="7">
    <source>
        <dbReference type="ARBA" id="ARBA00022837"/>
    </source>
</evidence>
<keyword evidence="8" id="KW-0630">Potassium</keyword>
<dbReference type="InterPro" id="IPR010255">
    <property type="entry name" value="Haem_peroxidase_sf"/>
</dbReference>
<dbReference type="PROSITE" id="PS50873">
    <property type="entry name" value="PEROXIDASE_4"/>
    <property type="match status" value="1"/>
</dbReference>
<dbReference type="PRINTS" id="PR00458">
    <property type="entry name" value="PEROXIDASE"/>
</dbReference>
<dbReference type="GO" id="GO:0016688">
    <property type="term" value="F:L-ascorbate peroxidase activity"/>
    <property type="evidence" value="ECO:0007669"/>
    <property type="project" value="UniProtKB-EC"/>
</dbReference>
<dbReference type="PROSITE" id="PS00435">
    <property type="entry name" value="PEROXIDASE_1"/>
    <property type="match status" value="1"/>
</dbReference>
<dbReference type="InterPro" id="IPR019793">
    <property type="entry name" value="Peroxidases_heam-ligand_BS"/>
</dbReference>
<dbReference type="GO" id="GO:0042744">
    <property type="term" value="P:hydrogen peroxide catabolic process"/>
    <property type="evidence" value="ECO:0007669"/>
    <property type="project" value="UniProtKB-KW"/>
</dbReference>
<evidence type="ECO:0000256" key="11">
    <source>
        <dbReference type="ARBA" id="ARBA00023324"/>
    </source>
</evidence>